<sequence>MQKSNGFTLIELVVVIVILGILSVTAAPRFLNLQSDARSAVLDGVKGSVTGANGIVYGKAAIGGKESQERAVVDSSGEQILTNYGHILMGEVSNVEKAVSTDVEMIELVIRGENDEVTREGVVFHFGKASLTGEEAVKSGCYLYSANNAAIEHYETGNIIYPTELFFEKEVSGC</sequence>
<dbReference type="InterPro" id="IPR012902">
    <property type="entry name" value="N_methyl_site"/>
</dbReference>
<accession>A0A1B1C3I1</accession>
<evidence type="ECO:0008006" key="3">
    <source>
        <dbReference type="Google" id="ProtNLM"/>
    </source>
</evidence>
<dbReference type="SUPFAM" id="SSF54523">
    <property type="entry name" value="Pili subunits"/>
    <property type="match status" value="1"/>
</dbReference>
<dbReference type="AlphaFoldDB" id="A0A1B1C3I1"/>
<evidence type="ECO:0000256" key="1">
    <source>
        <dbReference type="SAM" id="Phobius"/>
    </source>
</evidence>
<organism evidence="2">
    <name type="scientific">Vibrio crassostreae 9CS106</name>
    <dbReference type="NCBI Taxonomy" id="1191300"/>
    <lineage>
        <taxon>Bacteria</taxon>
        <taxon>Pseudomonadati</taxon>
        <taxon>Pseudomonadota</taxon>
        <taxon>Gammaproteobacteria</taxon>
        <taxon>Vibrionales</taxon>
        <taxon>Vibrionaceae</taxon>
        <taxon>Vibrio</taxon>
    </lineage>
</organism>
<dbReference type="EMBL" id="CP016231">
    <property type="protein sequence ID" value="ANP79342.1"/>
    <property type="molecule type" value="Genomic_DNA"/>
</dbReference>
<evidence type="ECO:0000313" key="2">
    <source>
        <dbReference type="EMBL" id="ANP79342.1"/>
    </source>
</evidence>
<proteinExistence type="predicted"/>
<dbReference type="Gene3D" id="3.30.700.10">
    <property type="entry name" value="Glycoprotein, Type 4 Pilin"/>
    <property type="match status" value="1"/>
</dbReference>
<feature type="transmembrane region" description="Helical" evidence="1">
    <location>
        <begin position="12"/>
        <end position="31"/>
    </location>
</feature>
<name>A0A1B1C3I1_9VIBR</name>
<dbReference type="Pfam" id="PF07963">
    <property type="entry name" value="N_methyl"/>
    <property type="match status" value="1"/>
</dbReference>
<keyword evidence="1" id="KW-1133">Transmembrane helix</keyword>
<dbReference type="InterPro" id="IPR045584">
    <property type="entry name" value="Pilin-like"/>
</dbReference>
<keyword evidence="1" id="KW-0812">Transmembrane</keyword>
<keyword evidence="1" id="KW-0472">Membrane</keyword>
<protein>
    <recommendedName>
        <fullName evidence="3">MSHA biogenesis protein MshA</fullName>
    </recommendedName>
</protein>
<gene>
    <name evidence="2" type="ORF">A134_23295</name>
</gene>
<reference evidence="2" key="1">
    <citation type="journal article" date="2012" name="Science">
        <title>Ecological populations of bacteria act as socially cohesive units of antibiotic production and resistance.</title>
        <authorList>
            <person name="Cordero O.X."/>
            <person name="Wildschutte H."/>
            <person name="Kirkup B."/>
            <person name="Proehl S."/>
            <person name="Ngo L."/>
            <person name="Hussain F."/>
            <person name="Le Roux F."/>
            <person name="Mincer T."/>
            <person name="Polz M.F."/>
        </authorList>
    </citation>
    <scope>NUCLEOTIDE SEQUENCE</scope>
    <source>
        <strain evidence="2">9CS106</strain>
    </source>
</reference>
<reference evidence="2" key="2">
    <citation type="submission" date="2016-06" db="EMBL/GenBank/DDBJ databases">
        <title>Adaptive Radiation by Waves of Gene Transfer Leads to Fine-Scale Resource Partitioning in Marine Microbes.</title>
        <authorList>
            <person name="Hehemann J.-H."/>
            <person name="Arevalo P."/>
            <person name="Datta M.S."/>
            <person name="Yu X."/>
            <person name="Corzett C."/>
            <person name="Henschel A."/>
            <person name="Preheim S.P."/>
            <person name="Timberlake S."/>
            <person name="Alm E.J."/>
            <person name="Polz M.F."/>
        </authorList>
    </citation>
    <scope>NUCLEOTIDE SEQUENCE</scope>
    <source>
        <strain evidence="2">9CS106</strain>
    </source>
</reference>
<dbReference type="NCBIfam" id="TIGR02532">
    <property type="entry name" value="IV_pilin_GFxxxE"/>
    <property type="match status" value="1"/>
</dbReference>